<dbReference type="PANTHER" id="PTHR42794:SF1">
    <property type="entry name" value="HEMIN IMPORT ATP-BINDING PROTEIN HMUV"/>
    <property type="match status" value="1"/>
</dbReference>
<evidence type="ECO:0000313" key="6">
    <source>
        <dbReference type="EMBL" id="QAY65687.1"/>
    </source>
</evidence>
<dbReference type="PROSITE" id="PS50893">
    <property type="entry name" value="ABC_TRANSPORTER_2"/>
    <property type="match status" value="1"/>
</dbReference>
<dbReference type="CDD" id="cd03214">
    <property type="entry name" value="ABC_Iron-Siderophores_B12_Hemin"/>
    <property type="match status" value="1"/>
</dbReference>
<dbReference type="InterPro" id="IPR003439">
    <property type="entry name" value="ABC_transporter-like_ATP-bd"/>
</dbReference>
<dbReference type="PANTHER" id="PTHR42794">
    <property type="entry name" value="HEMIN IMPORT ATP-BINDING PROTEIN HMUV"/>
    <property type="match status" value="1"/>
</dbReference>
<dbReference type="Gene3D" id="3.40.50.300">
    <property type="entry name" value="P-loop containing nucleotide triphosphate hydrolases"/>
    <property type="match status" value="1"/>
</dbReference>
<dbReference type="AlphaFoldDB" id="A0A4P6EYG1"/>
<accession>A0A4P6EYG1</accession>
<organism evidence="6 7">
    <name type="scientific">Paenibacillus protaetiae</name>
    <dbReference type="NCBI Taxonomy" id="2509456"/>
    <lineage>
        <taxon>Bacteria</taxon>
        <taxon>Bacillati</taxon>
        <taxon>Bacillota</taxon>
        <taxon>Bacilli</taxon>
        <taxon>Bacillales</taxon>
        <taxon>Paenibacillaceae</taxon>
        <taxon>Paenibacillus</taxon>
    </lineage>
</organism>
<dbReference type="KEGG" id="pprt:ET464_04095"/>
<dbReference type="EMBL" id="CP035492">
    <property type="protein sequence ID" value="QAY65687.1"/>
    <property type="molecule type" value="Genomic_DNA"/>
</dbReference>
<dbReference type="PROSITE" id="PS00211">
    <property type="entry name" value="ABC_TRANSPORTER_1"/>
    <property type="match status" value="1"/>
</dbReference>
<gene>
    <name evidence="6" type="ORF">ET464_04095</name>
</gene>
<evidence type="ECO:0000256" key="2">
    <source>
        <dbReference type="ARBA" id="ARBA00022741"/>
    </source>
</evidence>
<dbReference type="SMART" id="SM00382">
    <property type="entry name" value="AAA"/>
    <property type="match status" value="1"/>
</dbReference>
<sequence>MVLFEAVQVGKTVGARQVLDGLSFTFRTGRLYGIIGPNGVGKSTLLGLLSGVDSPTSGRLLFNGELVQRIPRRQLAKQMAVLQQSGLPPAGFTVREAVEMGRFPYQNWLGDERTDAGPIIDKAIASMGLASLQHRKLDQLSGGERQRAAFAKVIAQETDIMLLDEPTTHLDIGYQIQMLDMVKNWQRERGRTAIAVLHDLNLASLYCDELLVLHKGRAAAFGKPADIVTAKLIEEVYETKAAVVDHPQDGSPQILLVPDSAGQ</sequence>
<reference evidence="6 7" key="1">
    <citation type="submission" date="2019-01" db="EMBL/GenBank/DDBJ databases">
        <title>Genome sequencing of strain FW100M-2.</title>
        <authorList>
            <person name="Heo J."/>
            <person name="Kim S.-J."/>
            <person name="Kim J.-S."/>
            <person name="Hong S.-B."/>
            <person name="Kwon S.-W."/>
        </authorList>
    </citation>
    <scope>NUCLEOTIDE SEQUENCE [LARGE SCALE GENOMIC DNA]</scope>
    <source>
        <strain evidence="6 7">FW100M-2</strain>
    </source>
</reference>
<dbReference type="Proteomes" id="UP000293568">
    <property type="component" value="Chromosome"/>
</dbReference>
<dbReference type="SUPFAM" id="SSF52540">
    <property type="entry name" value="P-loop containing nucleoside triphosphate hydrolases"/>
    <property type="match status" value="1"/>
</dbReference>
<dbReference type="GO" id="GO:0005524">
    <property type="term" value="F:ATP binding"/>
    <property type="evidence" value="ECO:0007669"/>
    <property type="project" value="UniProtKB-KW"/>
</dbReference>
<dbReference type="OrthoDB" id="9787851at2"/>
<dbReference type="RefSeq" id="WP_129438487.1">
    <property type="nucleotide sequence ID" value="NZ_CP035492.1"/>
</dbReference>
<dbReference type="InterPro" id="IPR027417">
    <property type="entry name" value="P-loop_NTPase"/>
</dbReference>
<evidence type="ECO:0000313" key="7">
    <source>
        <dbReference type="Proteomes" id="UP000293568"/>
    </source>
</evidence>
<evidence type="ECO:0000259" key="5">
    <source>
        <dbReference type="PROSITE" id="PS50893"/>
    </source>
</evidence>
<evidence type="ECO:0000256" key="4">
    <source>
        <dbReference type="ARBA" id="ARBA00022967"/>
    </source>
</evidence>
<feature type="domain" description="ABC transporter" evidence="5">
    <location>
        <begin position="4"/>
        <end position="240"/>
    </location>
</feature>
<keyword evidence="4" id="KW-1278">Translocase</keyword>
<evidence type="ECO:0000256" key="1">
    <source>
        <dbReference type="ARBA" id="ARBA00022448"/>
    </source>
</evidence>
<dbReference type="GO" id="GO:0016887">
    <property type="term" value="F:ATP hydrolysis activity"/>
    <property type="evidence" value="ECO:0007669"/>
    <property type="project" value="InterPro"/>
</dbReference>
<protein>
    <submittedName>
        <fullName evidence="6">ABC transporter ATP-binding protein</fullName>
    </submittedName>
</protein>
<keyword evidence="3 6" id="KW-0067">ATP-binding</keyword>
<proteinExistence type="predicted"/>
<keyword evidence="2" id="KW-0547">Nucleotide-binding</keyword>
<keyword evidence="7" id="KW-1185">Reference proteome</keyword>
<dbReference type="Pfam" id="PF00005">
    <property type="entry name" value="ABC_tran"/>
    <property type="match status" value="1"/>
</dbReference>
<keyword evidence="1" id="KW-0813">Transport</keyword>
<dbReference type="InterPro" id="IPR017871">
    <property type="entry name" value="ABC_transporter-like_CS"/>
</dbReference>
<evidence type="ECO:0000256" key="3">
    <source>
        <dbReference type="ARBA" id="ARBA00022840"/>
    </source>
</evidence>
<dbReference type="InterPro" id="IPR003593">
    <property type="entry name" value="AAA+_ATPase"/>
</dbReference>
<dbReference type="FunFam" id="3.40.50.300:FF:000134">
    <property type="entry name" value="Iron-enterobactin ABC transporter ATP-binding protein"/>
    <property type="match status" value="1"/>
</dbReference>
<name>A0A4P6EYG1_9BACL</name>